<accession>A0AAD4AIW4</accession>
<dbReference type="AlphaFoldDB" id="A0AAD4AIW4"/>
<sequence>MCFHGVYVHINYLFEDQRRWVSPVRASGRPSLVAVANATKG</sequence>
<name>A0AAD4AIW4_9GAMM</name>
<organism evidence="1 2">
    <name type="scientific">Pseudoalteromonas citrea</name>
    <dbReference type="NCBI Taxonomy" id="43655"/>
    <lineage>
        <taxon>Bacteria</taxon>
        <taxon>Pseudomonadati</taxon>
        <taxon>Pseudomonadota</taxon>
        <taxon>Gammaproteobacteria</taxon>
        <taxon>Alteromonadales</taxon>
        <taxon>Pseudoalteromonadaceae</taxon>
        <taxon>Pseudoalteromonas</taxon>
    </lineage>
</organism>
<protein>
    <submittedName>
        <fullName evidence="1">Uncharacterized protein</fullName>
    </submittedName>
</protein>
<dbReference type="EMBL" id="AHBZ03000015">
    <property type="protein sequence ID" value="KAF7771927.1"/>
    <property type="molecule type" value="Genomic_DNA"/>
</dbReference>
<comment type="caution">
    <text evidence="1">The sequence shown here is derived from an EMBL/GenBank/DDBJ whole genome shotgun (WGS) entry which is preliminary data.</text>
</comment>
<gene>
    <name evidence="1" type="ORF">PCIT_a1894</name>
</gene>
<evidence type="ECO:0000313" key="1">
    <source>
        <dbReference type="EMBL" id="KAF7771927.1"/>
    </source>
</evidence>
<reference evidence="1" key="2">
    <citation type="submission" date="2015-03" db="EMBL/GenBank/DDBJ databases">
        <title>Genome sequence of Pseudoalteromonas citrea.</title>
        <authorList>
            <person name="Xie B.-B."/>
            <person name="Rong J.-C."/>
            <person name="Qin Q.-L."/>
            <person name="Zhang Y.-Z."/>
        </authorList>
    </citation>
    <scope>NUCLEOTIDE SEQUENCE</scope>
    <source>
        <strain evidence="1">DSM 8771</strain>
    </source>
</reference>
<dbReference type="Proteomes" id="UP000016487">
    <property type="component" value="Unassembled WGS sequence"/>
</dbReference>
<proteinExistence type="predicted"/>
<reference evidence="1" key="1">
    <citation type="journal article" date="2012" name="J. Bacteriol.">
        <title>Genome sequences of type strains of seven species of the marine bacterium Pseudoalteromonas.</title>
        <authorList>
            <person name="Xie B.B."/>
            <person name="Shu Y.L."/>
            <person name="Qin Q.L."/>
            <person name="Rong J.C."/>
            <person name="Zhang X.Y."/>
            <person name="Chen X.L."/>
            <person name="Shi M."/>
            <person name="He H.L."/>
            <person name="Zhou B.C."/>
            <person name="Zhang Y.Z."/>
        </authorList>
    </citation>
    <scope>NUCLEOTIDE SEQUENCE</scope>
    <source>
        <strain evidence="1">DSM 8771</strain>
    </source>
</reference>
<evidence type="ECO:0000313" key="2">
    <source>
        <dbReference type="Proteomes" id="UP000016487"/>
    </source>
</evidence>